<gene>
    <name evidence="1" type="ORF">RGQ29_033163</name>
</gene>
<dbReference type="AlphaFoldDB" id="A0AAN7I5F1"/>
<keyword evidence="2" id="KW-1185">Reference proteome</keyword>
<dbReference type="Proteomes" id="UP001324115">
    <property type="component" value="Unassembled WGS sequence"/>
</dbReference>
<accession>A0AAN7I5F1</accession>
<dbReference type="EMBL" id="JAXUIC010000349">
    <property type="protein sequence ID" value="KAK4542941.1"/>
    <property type="molecule type" value="Genomic_DNA"/>
</dbReference>
<dbReference type="InterPro" id="IPR036691">
    <property type="entry name" value="Endo/exonu/phosph_ase_sf"/>
</dbReference>
<evidence type="ECO:0008006" key="3">
    <source>
        <dbReference type="Google" id="ProtNLM"/>
    </source>
</evidence>
<dbReference type="Gene3D" id="3.60.10.10">
    <property type="entry name" value="Endonuclease/exonuclease/phosphatase"/>
    <property type="match status" value="1"/>
</dbReference>
<organism evidence="1 2">
    <name type="scientific">Quercus rubra</name>
    <name type="common">Northern red oak</name>
    <name type="synonym">Quercus borealis</name>
    <dbReference type="NCBI Taxonomy" id="3512"/>
    <lineage>
        <taxon>Eukaryota</taxon>
        <taxon>Viridiplantae</taxon>
        <taxon>Streptophyta</taxon>
        <taxon>Embryophyta</taxon>
        <taxon>Tracheophyta</taxon>
        <taxon>Spermatophyta</taxon>
        <taxon>Magnoliopsida</taxon>
        <taxon>eudicotyledons</taxon>
        <taxon>Gunneridae</taxon>
        <taxon>Pentapetalae</taxon>
        <taxon>rosids</taxon>
        <taxon>fabids</taxon>
        <taxon>Fagales</taxon>
        <taxon>Fagaceae</taxon>
        <taxon>Quercus</taxon>
    </lineage>
</organism>
<dbReference type="PANTHER" id="PTHR33710">
    <property type="entry name" value="BNAC02G09200D PROTEIN"/>
    <property type="match status" value="1"/>
</dbReference>
<protein>
    <recommendedName>
        <fullName evidence="3">Endonuclease/exonuclease/phosphatase domain-containing protein</fullName>
    </recommendedName>
</protein>
<proteinExistence type="predicted"/>
<reference evidence="1 2" key="1">
    <citation type="journal article" date="2023" name="G3 (Bethesda)">
        <title>A haplotype-resolved chromosome-scale genome for Quercus rubra L. provides insights into the genetics of adaptive traits for red oak species.</title>
        <authorList>
            <person name="Kapoor B."/>
            <person name="Jenkins J."/>
            <person name="Schmutz J."/>
            <person name="Zhebentyayeva T."/>
            <person name="Kuelheim C."/>
            <person name="Coggeshall M."/>
            <person name="Heim C."/>
            <person name="Lasky J.R."/>
            <person name="Leites L."/>
            <person name="Islam-Faridi N."/>
            <person name="Romero-Severson J."/>
            <person name="DeLeo V.L."/>
            <person name="Lucas S.M."/>
            <person name="Lazic D."/>
            <person name="Gailing O."/>
            <person name="Carlson J."/>
            <person name="Staton M."/>
        </authorList>
    </citation>
    <scope>NUCLEOTIDE SEQUENCE [LARGE SCALE GENOMIC DNA]</scope>
    <source>
        <strain evidence="1">Pseudo-F2</strain>
    </source>
</reference>
<evidence type="ECO:0000313" key="2">
    <source>
        <dbReference type="Proteomes" id="UP001324115"/>
    </source>
</evidence>
<dbReference type="PANTHER" id="PTHR33710:SF71">
    <property type="entry name" value="ENDONUCLEASE_EXONUCLEASE_PHOSPHATASE DOMAIN-CONTAINING PROTEIN"/>
    <property type="match status" value="1"/>
</dbReference>
<dbReference type="SUPFAM" id="SSF56219">
    <property type="entry name" value="DNase I-like"/>
    <property type="match status" value="1"/>
</dbReference>
<evidence type="ECO:0000313" key="1">
    <source>
        <dbReference type="EMBL" id="KAK4542941.1"/>
    </source>
</evidence>
<name>A0AAN7I5F1_QUERU</name>
<sequence>MKMISWNCQGIENEMHCPNILIIIEPRIANARAQGVIDMFPYFHSLRVDPAGPSFSVEIITCSEHSIHALMKVPFPSLSFLLTVVYAPPHFIKCKPFWDYLQNLAMSISLLWILLGDFNDMIYEEEKLGGLLVNRTLIAAFRNCLDKCGLIDLGFHSPRFTWTNKSPTWQSTIKERLDRGLGNIDPTFPSIVQDSWQASELILSTSSSLLRFPRHLNALTENICSWNKTHFGNVFHHKTHLLAILRGIQMALARKPSSYLYSLENQLTQEYNIVLHQEYLYWCLKSRIMWLNYGDVNTKYFHLRTIQRRTHSRVITLKDGRGLWLSGEPITHHIHTTFKTLF</sequence>
<comment type="caution">
    <text evidence="1">The sequence shown here is derived from an EMBL/GenBank/DDBJ whole genome shotgun (WGS) entry which is preliminary data.</text>
</comment>